<organism evidence="1 2">
    <name type="scientific">Colletotrichum scovillei</name>
    <dbReference type="NCBI Taxonomy" id="1209932"/>
    <lineage>
        <taxon>Eukaryota</taxon>
        <taxon>Fungi</taxon>
        <taxon>Dikarya</taxon>
        <taxon>Ascomycota</taxon>
        <taxon>Pezizomycotina</taxon>
        <taxon>Sordariomycetes</taxon>
        <taxon>Hypocreomycetidae</taxon>
        <taxon>Glomerellales</taxon>
        <taxon>Glomerellaceae</taxon>
        <taxon>Colletotrichum</taxon>
        <taxon>Colletotrichum acutatum species complex</taxon>
    </lineage>
</organism>
<feature type="non-terminal residue" evidence="1">
    <location>
        <position position="1"/>
    </location>
</feature>
<protein>
    <submittedName>
        <fullName evidence="1">Uncharacterized protein</fullName>
    </submittedName>
</protein>
<dbReference type="EMBL" id="JAESDN010000007">
    <property type="protein sequence ID" value="KAG7047347.1"/>
    <property type="molecule type" value="Genomic_DNA"/>
</dbReference>
<gene>
    <name evidence="1" type="ORF">JMJ77_010699</name>
</gene>
<comment type="caution">
    <text evidence="1">The sequence shown here is derived from an EMBL/GenBank/DDBJ whole genome shotgun (WGS) entry which is preliminary data.</text>
</comment>
<accession>A0A9P7UD11</accession>
<evidence type="ECO:0000313" key="1">
    <source>
        <dbReference type="EMBL" id="KAG7047347.1"/>
    </source>
</evidence>
<dbReference type="AlphaFoldDB" id="A0A9P7UD11"/>
<sequence>MRDRGARLVLSKPLFLITSTFRSSCQDAFRIRTDDSQLPEMTWVQAFKRFQTPNAPCSPAG</sequence>
<proteinExistence type="predicted"/>
<evidence type="ECO:0000313" key="2">
    <source>
        <dbReference type="Proteomes" id="UP000699042"/>
    </source>
</evidence>
<reference evidence="1" key="1">
    <citation type="submission" date="2021-05" db="EMBL/GenBank/DDBJ databases">
        <title>Comparative genomics of three Colletotrichum scovillei strains and genetic complementation revealed genes involved fungal growth and virulence on chili pepper.</title>
        <authorList>
            <person name="Hsieh D.-K."/>
            <person name="Chuang S.-C."/>
            <person name="Chen C.-Y."/>
            <person name="Chao Y.-T."/>
            <person name="Lu M.-Y.J."/>
            <person name="Lee M.-H."/>
            <person name="Shih M.-C."/>
        </authorList>
    </citation>
    <scope>NUCLEOTIDE SEQUENCE</scope>
    <source>
        <strain evidence="1">Coll-153</strain>
    </source>
</reference>
<name>A0A9P7UD11_9PEZI</name>
<keyword evidence="2" id="KW-1185">Reference proteome</keyword>
<dbReference type="Proteomes" id="UP000699042">
    <property type="component" value="Unassembled WGS sequence"/>
</dbReference>